<feature type="domain" description="AMP-binding enzyme C-terminal" evidence="2">
    <location>
        <begin position="418"/>
        <end position="493"/>
    </location>
</feature>
<dbReference type="PROSITE" id="PS00455">
    <property type="entry name" value="AMP_BINDING"/>
    <property type="match status" value="1"/>
</dbReference>
<dbReference type="InterPro" id="IPR042099">
    <property type="entry name" value="ANL_N_sf"/>
</dbReference>
<evidence type="ECO:0000313" key="3">
    <source>
        <dbReference type="EMBL" id="TXS90602.1"/>
    </source>
</evidence>
<dbReference type="InterPro" id="IPR000873">
    <property type="entry name" value="AMP-dep_synth/lig_dom"/>
</dbReference>
<protein>
    <submittedName>
        <fullName evidence="3">Long-chain fatty acid--CoA ligase</fullName>
    </submittedName>
</protein>
<dbReference type="RefSeq" id="WP_148065127.1">
    <property type="nucleotide sequence ID" value="NZ_VRYZ01000006.1"/>
</dbReference>
<dbReference type="GO" id="GO:0016878">
    <property type="term" value="F:acid-thiol ligase activity"/>
    <property type="evidence" value="ECO:0007669"/>
    <property type="project" value="UniProtKB-ARBA"/>
</dbReference>
<dbReference type="EMBL" id="VRYZ01000006">
    <property type="protein sequence ID" value="TXS90602.1"/>
    <property type="molecule type" value="Genomic_DNA"/>
</dbReference>
<dbReference type="Proteomes" id="UP000321933">
    <property type="component" value="Unassembled WGS sequence"/>
</dbReference>
<sequence length="518" mass="56226">MTDQLEHYHPVDCLYRGLAIDPDAIAAEDESVQLTYRELTRRSEALAAAIVEQVPMGGCVAICARNSCDHLCAFLAVLLAGRVWVPVNPRNGVQTNLAALKRVQPALLLVDVYSASALSDCTVETRYLDAAPDAKDSVDYLLTPHLDQPFVPDRPPLDELMAIKFTGGTTGEPKGVLQSYRNVAAVIATFDTFYRLGPSDTNLAVAPLTHGAAHYILPLLAAGGRHVLTQSAEPHHLVQLITERRVSVSFMPPTLIYKLIEAPESSPEAFRSLRHITYGAAPMPGERIAAAQAVLGPCVSTVYGQTEAPMVITMLGSDEMCRPELRASVGRAGPHVQIEIRDRQGGALAPGEIGEITVKGALVTSGYFEAPKQTAEALRDGWLYTGDLGYLDDAGYLYICGRAKEVIITGGFNVYPAEVEAALMDLGGIRECVVVAMPDAYWGERVEAVLRVEDTESIGADFIEATLKARIGPVKTPKAFHFWRQIPRNAVGKVVRREVQQQLQKQMGQVDEQAISDD</sequence>
<dbReference type="InterPro" id="IPR045851">
    <property type="entry name" value="AMP-bd_C_sf"/>
</dbReference>
<dbReference type="OrthoDB" id="9803968at2"/>
<dbReference type="SUPFAM" id="SSF56801">
    <property type="entry name" value="Acetyl-CoA synthetase-like"/>
    <property type="match status" value="1"/>
</dbReference>
<name>A0A5C8ZSP1_9GAMM</name>
<comment type="caution">
    <text evidence="3">The sequence shown here is derived from an EMBL/GenBank/DDBJ whole genome shotgun (WGS) entry which is preliminary data.</text>
</comment>
<dbReference type="AlphaFoldDB" id="A0A5C8ZSP1"/>
<dbReference type="Gene3D" id="3.40.50.12780">
    <property type="entry name" value="N-terminal domain of ligase-like"/>
    <property type="match status" value="1"/>
</dbReference>
<dbReference type="InterPro" id="IPR025110">
    <property type="entry name" value="AMP-bd_C"/>
</dbReference>
<dbReference type="Pfam" id="PF00501">
    <property type="entry name" value="AMP-binding"/>
    <property type="match status" value="1"/>
</dbReference>
<reference evidence="3 4" key="1">
    <citation type="submission" date="2019-08" db="EMBL/GenBank/DDBJ databases">
        <title>Parahaliea maris sp. nov., isolated from the surface seawater.</title>
        <authorList>
            <person name="Liu Y."/>
        </authorList>
    </citation>
    <scope>NUCLEOTIDE SEQUENCE [LARGE SCALE GENOMIC DNA]</scope>
    <source>
        <strain evidence="3 4">S2-26</strain>
    </source>
</reference>
<accession>A0A5C8ZSP1</accession>
<dbReference type="PANTHER" id="PTHR43767:SF1">
    <property type="entry name" value="NONRIBOSOMAL PEPTIDE SYNTHASE PES1 (EUROFUNG)-RELATED"/>
    <property type="match status" value="1"/>
</dbReference>
<evidence type="ECO:0000259" key="1">
    <source>
        <dbReference type="Pfam" id="PF00501"/>
    </source>
</evidence>
<organism evidence="3 4">
    <name type="scientific">Parahaliea aestuarii</name>
    <dbReference type="NCBI Taxonomy" id="1852021"/>
    <lineage>
        <taxon>Bacteria</taxon>
        <taxon>Pseudomonadati</taxon>
        <taxon>Pseudomonadota</taxon>
        <taxon>Gammaproteobacteria</taxon>
        <taxon>Cellvibrionales</taxon>
        <taxon>Halieaceae</taxon>
        <taxon>Parahaliea</taxon>
    </lineage>
</organism>
<proteinExistence type="predicted"/>
<feature type="domain" description="AMP-dependent synthetase/ligase" evidence="1">
    <location>
        <begin position="21"/>
        <end position="368"/>
    </location>
</feature>
<dbReference type="Pfam" id="PF13193">
    <property type="entry name" value="AMP-binding_C"/>
    <property type="match status" value="1"/>
</dbReference>
<dbReference type="InterPro" id="IPR020845">
    <property type="entry name" value="AMP-binding_CS"/>
</dbReference>
<dbReference type="InterPro" id="IPR050237">
    <property type="entry name" value="ATP-dep_AMP-bd_enzyme"/>
</dbReference>
<evidence type="ECO:0000313" key="4">
    <source>
        <dbReference type="Proteomes" id="UP000321933"/>
    </source>
</evidence>
<keyword evidence="4" id="KW-1185">Reference proteome</keyword>
<dbReference type="Gene3D" id="3.30.300.30">
    <property type="match status" value="1"/>
</dbReference>
<gene>
    <name evidence="3" type="ORF">FVW59_14810</name>
</gene>
<dbReference type="PANTHER" id="PTHR43767">
    <property type="entry name" value="LONG-CHAIN-FATTY-ACID--COA LIGASE"/>
    <property type="match status" value="1"/>
</dbReference>
<evidence type="ECO:0000259" key="2">
    <source>
        <dbReference type="Pfam" id="PF13193"/>
    </source>
</evidence>
<keyword evidence="3" id="KW-0436">Ligase</keyword>